<comment type="caution">
    <text evidence="1">The sequence shown here is derived from an EMBL/GenBank/DDBJ whole genome shotgun (WGS) entry which is preliminary data.</text>
</comment>
<accession>A0ACB0J1B6</accession>
<proteinExistence type="predicted"/>
<evidence type="ECO:0000313" key="2">
    <source>
        <dbReference type="Proteomes" id="UP001177021"/>
    </source>
</evidence>
<gene>
    <name evidence="1" type="ORF">MILVUS5_LOCUS7926</name>
</gene>
<name>A0ACB0J1B6_TRIPR</name>
<protein>
    <submittedName>
        <fullName evidence="1">Uncharacterized protein</fullName>
    </submittedName>
</protein>
<organism evidence="1 2">
    <name type="scientific">Trifolium pratense</name>
    <name type="common">Red clover</name>
    <dbReference type="NCBI Taxonomy" id="57577"/>
    <lineage>
        <taxon>Eukaryota</taxon>
        <taxon>Viridiplantae</taxon>
        <taxon>Streptophyta</taxon>
        <taxon>Embryophyta</taxon>
        <taxon>Tracheophyta</taxon>
        <taxon>Spermatophyta</taxon>
        <taxon>Magnoliopsida</taxon>
        <taxon>eudicotyledons</taxon>
        <taxon>Gunneridae</taxon>
        <taxon>Pentapetalae</taxon>
        <taxon>rosids</taxon>
        <taxon>fabids</taxon>
        <taxon>Fabales</taxon>
        <taxon>Fabaceae</taxon>
        <taxon>Papilionoideae</taxon>
        <taxon>50 kb inversion clade</taxon>
        <taxon>NPAAA clade</taxon>
        <taxon>Hologalegina</taxon>
        <taxon>IRL clade</taxon>
        <taxon>Trifolieae</taxon>
        <taxon>Trifolium</taxon>
    </lineage>
</organism>
<dbReference type="EMBL" id="CASHSV030000013">
    <property type="protein sequence ID" value="CAJ2637583.1"/>
    <property type="molecule type" value="Genomic_DNA"/>
</dbReference>
<sequence length="345" mass="38571">MESFQNEKQIMVDPHSLRNSPSKKGYNQETKKLPTIITTPPTTLLHPPTLQPPKLRFLSLSLPNSVNSSPRFDSVEKPKFGSPEQQCRESTTNVTTTLQELLQEAHFGKSKSCGDGRESASLEEFDFDQWLTKLSTKELEKWEWHYGTFTKTEQEHVIKESQSPKNVFKQMKTTTTTHDGFKCNALCLFLPNLVGKIKPIKTRKEVTEKVAATMSRNVSLENFECGSWASAAMSHEIDGDSNNSYFDLPLELMKYNAAIEVDKDSHSPVDCSAASFCYEKEIKGVLKNGSARGSVRKSDASPRHVRFSLSSSSPSYPASPAFCISPRLKKAREDFNAFLAAAQTA</sequence>
<evidence type="ECO:0000313" key="1">
    <source>
        <dbReference type="EMBL" id="CAJ2637583.1"/>
    </source>
</evidence>
<reference evidence="1" key="1">
    <citation type="submission" date="2023-10" db="EMBL/GenBank/DDBJ databases">
        <authorList>
            <person name="Rodriguez Cubillos JULIANA M."/>
            <person name="De Vega J."/>
        </authorList>
    </citation>
    <scope>NUCLEOTIDE SEQUENCE</scope>
</reference>
<dbReference type="Proteomes" id="UP001177021">
    <property type="component" value="Unassembled WGS sequence"/>
</dbReference>
<keyword evidence="2" id="KW-1185">Reference proteome</keyword>